<dbReference type="AlphaFoldDB" id="A0AAY4CWF9"/>
<sequence>MEEVLDGLIKDCAYRIFSLTDDKDHNKRFNMFSTSAYVTHKDICQIKSLHDQMVIAIIAPEETKLEIPTPTEDCIQMHLKSCMGPINVLTCEPEAALARPGLKVTGSTKAGFLTLDKSKIHTSPLVPGMRAEYSYLLGCGAVFSTCIHPGQRWCTGSGAVCAAFRHEEVMTSYVPQHL</sequence>
<evidence type="ECO:0000256" key="4">
    <source>
        <dbReference type="ARBA" id="ARBA00023163"/>
    </source>
</evidence>
<keyword evidence="3" id="KW-0238">DNA-binding</keyword>
<dbReference type="Gene3D" id="6.10.250.540">
    <property type="match status" value="1"/>
</dbReference>
<evidence type="ECO:0000313" key="7">
    <source>
        <dbReference type="Proteomes" id="UP000694580"/>
    </source>
</evidence>
<reference evidence="6" key="2">
    <citation type="submission" date="2025-08" db="UniProtKB">
        <authorList>
            <consortium name="Ensembl"/>
        </authorList>
    </citation>
    <scope>IDENTIFICATION</scope>
</reference>
<protein>
    <recommendedName>
        <fullName evidence="5">E2F transcription factor CC-MB domain-containing protein</fullName>
    </recommendedName>
</protein>
<accession>A0AAY4CWF9</accession>
<dbReference type="GeneTree" id="ENSGT00940000155734"/>
<keyword evidence="4" id="KW-0804">Transcription</keyword>
<dbReference type="SUPFAM" id="SSF144074">
    <property type="entry name" value="E2F-DP heterodimerization region"/>
    <property type="match status" value="1"/>
</dbReference>
<keyword evidence="7" id="KW-1185">Reference proteome</keyword>
<evidence type="ECO:0000256" key="3">
    <source>
        <dbReference type="ARBA" id="ARBA00023125"/>
    </source>
</evidence>
<reference evidence="6 7" key="1">
    <citation type="submission" date="2020-06" db="EMBL/GenBank/DDBJ databases">
        <authorList>
            <consortium name="Wellcome Sanger Institute Data Sharing"/>
        </authorList>
    </citation>
    <scope>NUCLEOTIDE SEQUENCE [LARGE SCALE GENOMIC DNA]</scope>
</reference>
<dbReference type="InterPro" id="IPR037241">
    <property type="entry name" value="E2F-DP_heterodim"/>
</dbReference>
<organism evidence="6 7">
    <name type="scientific">Denticeps clupeoides</name>
    <name type="common">denticle herring</name>
    <dbReference type="NCBI Taxonomy" id="299321"/>
    <lineage>
        <taxon>Eukaryota</taxon>
        <taxon>Metazoa</taxon>
        <taxon>Chordata</taxon>
        <taxon>Craniata</taxon>
        <taxon>Vertebrata</taxon>
        <taxon>Euteleostomi</taxon>
        <taxon>Actinopterygii</taxon>
        <taxon>Neopterygii</taxon>
        <taxon>Teleostei</taxon>
        <taxon>Clupei</taxon>
        <taxon>Clupeiformes</taxon>
        <taxon>Denticipitoidei</taxon>
        <taxon>Denticipitidae</taxon>
        <taxon>Denticeps</taxon>
    </lineage>
</organism>
<reference evidence="6" key="3">
    <citation type="submission" date="2025-09" db="UniProtKB">
        <authorList>
            <consortium name="Ensembl"/>
        </authorList>
    </citation>
    <scope>IDENTIFICATION</scope>
</reference>
<dbReference type="CDD" id="cd14660">
    <property type="entry name" value="E2F_DD"/>
    <property type="match status" value="1"/>
</dbReference>
<keyword evidence="2" id="KW-0805">Transcription regulation</keyword>
<dbReference type="Ensembl" id="ENSDCDT00010046065.1">
    <property type="protein sequence ID" value="ENSDCDP00010036616.1"/>
    <property type="gene ID" value="ENSDCDG00010023964.1"/>
</dbReference>
<name>A0AAY4CWF9_9TELE</name>
<evidence type="ECO:0000256" key="2">
    <source>
        <dbReference type="ARBA" id="ARBA00023015"/>
    </source>
</evidence>
<dbReference type="GO" id="GO:0003677">
    <property type="term" value="F:DNA binding"/>
    <property type="evidence" value="ECO:0007669"/>
    <property type="project" value="UniProtKB-KW"/>
</dbReference>
<comment type="similarity">
    <text evidence="1">Belongs to the E2F/DP family.</text>
</comment>
<proteinExistence type="inferred from homology"/>
<evidence type="ECO:0000256" key="1">
    <source>
        <dbReference type="ARBA" id="ARBA00010940"/>
    </source>
</evidence>
<feature type="domain" description="E2F transcription factor CC-MB" evidence="5">
    <location>
        <begin position="1"/>
        <end position="92"/>
    </location>
</feature>
<dbReference type="GO" id="GO:0046983">
    <property type="term" value="F:protein dimerization activity"/>
    <property type="evidence" value="ECO:0007669"/>
    <property type="project" value="InterPro"/>
</dbReference>
<dbReference type="InterPro" id="IPR032198">
    <property type="entry name" value="E2F_CC-MB"/>
</dbReference>
<evidence type="ECO:0000259" key="5">
    <source>
        <dbReference type="Pfam" id="PF16421"/>
    </source>
</evidence>
<dbReference type="Pfam" id="PF16421">
    <property type="entry name" value="E2F_CC-MB"/>
    <property type="match status" value="1"/>
</dbReference>
<evidence type="ECO:0000313" key="6">
    <source>
        <dbReference type="Ensembl" id="ENSDCDP00010036616.1"/>
    </source>
</evidence>
<dbReference type="Proteomes" id="UP000694580">
    <property type="component" value="Chromosome 14"/>
</dbReference>